<accession>A0A382VHM6</accession>
<dbReference type="GO" id="GO:0046394">
    <property type="term" value="P:carboxylic acid biosynthetic process"/>
    <property type="evidence" value="ECO:0007669"/>
    <property type="project" value="UniProtKB-ARBA"/>
</dbReference>
<comment type="similarity">
    <text evidence="1">Belongs to the class-IV pyridoxal-phosphate-dependent aminotransferase family.</text>
</comment>
<gene>
    <name evidence="2" type="ORF">METZ01_LOCUS398890</name>
</gene>
<dbReference type="InterPro" id="IPR043131">
    <property type="entry name" value="BCAT-like_N"/>
</dbReference>
<dbReference type="Gene3D" id="3.30.470.10">
    <property type="match status" value="1"/>
</dbReference>
<dbReference type="GO" id="GO:0003824">
    <property type="term" value="F:catalytic activity"/>
    <property type="evidence" value="ECO:0007669"/>
    <property type="project" value="InterPro"/>
</dbReference>
<dbReference type="InterPro" id="IPR050571">
    <property type="entry name" value="Class-IV_PLP-Dep_Aminotrnsfr"/>
</dbReference>
<dbReference type="SUPFAM" id="SSF56752">
    <property type="entry name" value="D-aminoacid aminotransferase-like PLP-dependent enzymes"/>
    <property type="match status" value="1"/>
</dbReference>
<dbReference type="PANTHER" id="PTHR42743:SF11">
    <property type="entry name" value="AMINODEOXYCHORISMATE LYASE"/>
    <property type="match status" value="1"/>
</dbReference>
<dbReference type="InterPro" id="IPR001544">
    <property type="entry name" value="Aminotrans_IV"/>
</dbReference>
<evidence type="ECO:0000313" key="2">
    <source>
        <dbReference type="EMBL" id="SVD46036.1"/>
    </source>
</evidence>
<dbReference type="GO" id="GO:0005829">
    <property type="term" value="C:cytosol"/>
    <property type="evidence" value="ECO:0007669"/>
    <property type="project" value="TreeGrafter"/>
</dbReference>
<organism evidence="2">
    <name type="scientific">marine metagenome</name>
    <dbReference type="NCBI Taxonomy" id="408172"/>
    <lineage>
        <taxon>unclassified sequences</taxon>
        <taxon>metagenomes</taxon>
        <taxon>ecological metagenomes</taxon>
    </lineage>
</organism>
<dbReference type="EMBL" id="UINC01152063">
    <property type="protein sequence ID" value="SVD46036.1"/>
    <property type="molecule type" value="Genomic_DNA"/>
</dbReference>
<dbReference type="InterPro" id="IPR036038">
    <property type="entry name" value="Aminotransferase-like"/>
</dbReference>
<proteinExistence type="inferred from homology"/>
<dbReference type="AlphaFoldDB" id="A0A382VHM6"/>
<evidence type="ECO:0000256" key="1">
    <source>
        <dbReference type="ARBA" id="ARBA00009320"/>
    </source>
</evidence>
<dbReference type="Pfam" id="PF01063">
    <property type="entry name" value="Aminotran_4"/>
    <property type="match status" value="1"/>
</dbReference>
<name>A0A382VHM6_9ZZZZ</name>
<dbReference type="PANTHER" id="PTHR42743">
    <property type="entry name" value="AMINO-ACID AMINOTRANSFERASE"/>
    <property type="match status" value="1"/>
</dbReference>
<protein>
    <recommendedName>
        <fullName evidence="3">Aminotransferase class IV</fullName>
    </recommendedName>
</protein>
<feature type="non-terminal residue" evidence="2">
    <location>
        <position position="146"/>
    </location>
</feature>
<reference evidence="2" key="1">
    <citation type="submission" date="2018-05" db="EMBL/GenBank/DDBJ databases">
        <authorList>
            <person name="Lanie J.A."/>
            <person name="Ng W.-L."/>
            <person name="Kazmierczak K.M."/>
            <person name="Andrzejewski T.M."/>
            <person name="Davidsen T.M."/>
            <person name="Wayne K.J."/>
            <person name="Tettelin H."/>
            <person name="Glass J.I."/>
            <person name="Rusch D."/>
            <person name="Podicherti R."/>
            <person name="Tsui H.-C.T."/>
            <person name="Winkler M.E."/>
        </authorList>
    </citation>
    <scope>NUCLEOTIDE SEQUENCE</scope>
</reference>
<sequence length="146" mass="15967">MTTKINVNGDIQDEAFISILDHGFLFGDSIYEVICTSQGKPCFLNEHLNRLYASASGISLEIPNTSKEIKEQIQNTLNSAGNDESYIRVIVTRGIGEVDIDPSSCLNPNIIIFVKGIPQIPAESYRKGVSIALVSIKRNSPDSLNP</sequence>
<evidence type="ECO:0008006" key="3">
    <source>
        <dbReference type="Google" id="ProtNLM"/>
    </source>
</evidence>